<dbReference type="InterPro" id="IPR006621">
    <property type="entry name" value="Nose-resist-to-fluoxetine_N"/>
</dbReference>
<comment type="caution">
    <text evidence="4">The sequence shown here is derived from an EMBL/GenBank/DDBJ whole genome shotgun (WGS) entry which is preliminary data.</text>
</comment>
<keyword evidence="1" id="KW-1133">Transmembrane helix</keyword>
<feature type="domain" description="Nose resistant-to-fluoxetine protein N-terminal" evidence="3">
    <location>
        <begin position="101"/>
        <end position="240"/>
    </location>
</feature>
<keyword evidence="5" id="KW-1185">Reference proteome</keyword>
<evidence type="ECO:0000313" key="5">
    <source>
        <dbReference type="Proteomes" id="UP001168821"/>
    </source>
</evidence>
<name>A0AA38IG86_9CUCU</name>
<feature type="chain" id="PRO_5041458226" description="Nose resistant-to-fluoxetine protein N-terminal domain-containing protein" evidence="2">
    <location>
        <begin position="17"/>
        <end position="361"/>
    </location>
</feature>
<feature type="transmembrane region" description="Helical" evidence="1">
    <location>
        <begin position="329"/>
        <end position="350"/>
    </location>
</feature>
<evidence type="ECO:0000259" key="3">
    <source>
        <dbReference type="SMART" id="SM00703"/>
    </source>
</evidence>
<dbReference type="Pfam" id="PF20146">
    <property type="entry name" value="NRF"/>
    <property type="match status" value="1"/>
</dbReference>
<evidence type="ECO:0000256" key="2">
    <source>
        <dbReference type="SAM" id="SignalP"/>
    </source>
</evidence>
<evidence type="ECO:0000256" key="1">
    <source>
        <dbReference type="SAM" id="Phobius"/>
    </source>
</evidence>
<gene>
    <name evidence="4" type="ORF">Zmor_012524</name>
</gene>
<dbReference type="PANTHER" id="PTHR11161">
    <property type="entry name" value="O-ACYLTRANSFERASE"/>
    <property type="match status" value="1"/>
</dbReference>
<feature type="transmembrane region" description="Helical" evidence="1">
    <location>
        <begin position="266"/>
        <end position="288"/>
    </location>
</feature>
<reference evidence="4" key="1">
    <citation type="journal article" date="2023" name="G3 (Bethesda)">
        <title>Whole genome assemblies of Zophobas morio and Tenebrio molitor.</title>
        <authorList>
            <person name="Kaur S."/>
            <person name="Stinson S.A."/>
            <person name="diCenzo G.C."/>
        </authorList>
    </citation>
    <scope>NUCLEOTIDE SEQUENCE</scope>
    <source>
        <strain evidence="4">QUZm001</strain>
    </source>
</reference>
<proteinExistence type="predicted"/>
<dbReference type="SMART" id="SM00703">
    <property type="entry name" value="NRF"/>
    <property type="match status" value="1"/>
</dbReference>
<keyword evidence="1" id="KW-0812">Transmembrane</keyword>
<dbReference type="AlphaFoldDB" id="A0AA38IG86"/>
<organism evidence="4 5">
    <name type="scientific">Zophobas morio</name>
    <dbReference type="NCBI Taxonomy" id="2755281"/>
    <lineage>
        <taxon>Eukaryota</taxon>
        <taxon>Metazoa</taxon>
        <taxon>Ecdysozoa</taxon>
        <taxon>Arthropoda</taxon>
        <taxon>Hexapoda</taxon>
        <taxon>Insecta</taxon>
        <taxon>Pterygota</taxon>
        <taxon>Neoptera</taxon>
        <taxon>Endopterygota</taxon>
        <taxon>Coleoptera</taxon>
        <taxon>Polyphaga</taxon>
        <taxon>Cucujiformia</taxon>
        <taxon>Tenebrionidae</taxon>
        <taxon>Zophobas</taxon>
    </lineage>
</organism>
<feature type="signal peptide" evidence="2">
    <location>
        <begin position="1"/>
        <end position="16"/>
    </location>
</feature>
<dbReference type="InterPro" id="IPR052728">
    <property type="entry name" value="O2_lipid_transport_reg"/>
</dbReference>
<sequence length="361" mass="40451">MKSLLFVVVGILTVHCDIDKFAKNRTNYPRPAGNTSVPFRWDDFSIERTLLSAEQTGKLCLKNVDKCIEQDLNYESTANGLSSFLLGTQPPFDLSQVPGVSPLCKKQSEKYIEDLKRFKLWALKMYDSTAKLPSGLLNGNLNQLGDFDMCLQSKEKNEEISGQYCLASMQVEAGNSSPYILALHRLMHSHFHFKSELEDPGHRIPRFSSINWALCIPNACTPRDVELGLTTTVEQIVKNTDLRFKVLVRPEMCHKSHRSPVPTSTITAICVFAGIVGLVVLGTVYDYFTEGTKHRNEWILAFSLLKNAMTLTTIQKSGDDLAAIHGIRFFNAIFLVLAHKSMAVFFAAYVNRTEMVEVSSA</sequence>
<keyword evidence="2" id="KW-0732">Signal</keyword>
<accession>A0AA38IG86</accession>
<evidence type="ECO:0000313" key="4">
    <source>
        <dbReference type="EMBL" id="KAJ3653264.1"/>
    </source>
</evidence>
<dbReference type="PANTHER" id="PTHR11161:SF4">
    <property type="entry name" value="DROP DEAD"/>
    <property type="match status" value="1"/>
</dbReference>
<dbReference type="Proteomes" id="UP001168821">
    <property type="component" value="Unassembled WGS sequence"/>
</dbReference>
<protein>
    <recommendedName>
        <fullName evidence="3">Nose resistant-to-fluoxetine protein N-terminal domain-containing protein</fullName>
    </recommendedName>
</protein>
<keyword evidence="1" id="KW-0472">Membrane</keyword>
<dbReference type="EMBL" id="JALNTZ010000004">
    <property type="protein sequence ID" value="KAJ3653264.1"/>
    <property type="molecule type" value="Genomic_DNA"/>
</dbReference>